<evidence type="ECO:0000256" key="4">
    <source>
        <dbReference type="ARBA" id="ARBA00022917"/>
    </source>
</evidence>
<evidence type="ECO:0000313" key="8">
    <source>
        <dbReference type="Proteomes" id="UP001174909"/>
    </source>
</evidence>
<dbReference type="FunFam" id="1.10.132.20:FF:000001">
    <property type="entry name" value="Ribosome-recycling factor"/>
    <property type="match status" value="1"/>
</dbReference>
<dbReference type="Gene3D" id="1.10.132.20">
    <property type="entry name" value="Ribosome-recycling factor"/>
    <property type="match status" value="1"/>
</dbReference>
<proteinExistence type="inferred from homology"/>
<evidence type="ECO:0000256" key="5">
    <source>
        <dbReference type="ARBA" id="ARBA00033107"/>
    </source>
</evidence>
<dbReference type="EMBL" id="CASHTH010001195">
    <property type="protein sequence ID" value="CAI8012575.1"/>
    <property type="molecule type" value="Genomic_DNA"/>
</dbReference>
<reference evidence="7" key="1">
    <citation type="submission" date="2023-03" db="EMBL/GenBank/DDBJ databases">
        <authorList>
            <person name="Steffen K."/>
            <person name="Cardenas P."/>
        </authorList>
    </citation>
    <scope>NUCLEOTIDE SEQUENCE</scope>
</reference>
<dbReference type="AlphaFoldDB" id="A0AA35RJA9"/>
<evidence type="ECO:0000256" key="1">
    <source>
        <dbReference type="ARBA" id="ARBA00005912"/>
    </source>
</evidence>
<organism evidence="7 8">
    <name type="scientific">Geodia barretti</name>
    <name type="common">Barrett's horny sponge</name>
    <dbReference type="NCBI Taxonomy" id="519541"/>
    <lineage>
        <taxon>Eukaryota</taxon>
        <taxon>Metazoa</taxon>
        <taxon>Porifera</taxon>
        <taxon>Demospongiae</taxon>
        <taxon>Heteroscleromorpha</taxon>
        <taxon>Tetractinellida</taxon>
        <taxon>Astrophorina</taxon>
        <taxon>Geodiidae</taxon>
        <taxon>Geodia</taxon>
    </lineage>
</organism>
<dbReference type="InterPro" id="IPR023584">
    <property type="entry name" value="Ribosome_recyc_fac_dom"/>
</dbReference>
<comment type="similarity">
    <text evidence="1">Belongs to the RRF family.</text>
</comment>
<gene>
    <name evidence="7" type="ORF">GBAR_LOCUS8069</name>
</gene>
<keyword evidence="8" id="KW-1185">Reference proteome</keyword>
<dbReference type="InterPro" id="IPR036191">
    <property type="entry name" value="RRF_sf"/>
</dbReference>
<comment type="caution">
    <text evidence="7">The sequence shown here is derived from an EMBL/GenBank/DDBJ whole genome shotgun (WGS) entry which is preliminary data.</text>
</comment>
<dbReference type="PANTHER" id="PTHR20982:SF3">
    <property type="entry name" value="MITOCHONDRIAL RIBOSOME RECYCLING FACTOR PSEUDO 1"/>
    <property type="match status" value="1"/>
</dbReference>
<name>A0AA35RJA9_GEOBA</name>
<keyword evidence="3" id="KW-0963">Cytoplasm</keyword>
<evidence type="ECO:0000259" key="6">
    <source>
        <dbReference type="Pfam" id="PF01765"/>
    </source>
</evidence>
<dbReference type="GO" id="GO:0043023">
    <property type="term" value="F:ribosomal large subunit binding"/>
    <property type="evidence" value="ECO:0007669"/>
    <property type="project" value="TreeGrafter"/>
</dbReference>
<dbReference type="SUPFAM" id="SSF55194">
    <property type="entry name" value="Ribosome recycling factor, RRF"/>
    <property type="match status" value="1"/>
</dbReference>
<evidence type="ECO:0000256" key="3">
    <source>
        <dbReference type="ARBA" id="ARBA00022490"/>
    </source>
</evidence>
<evidence type="ECO:0000256" key="2">
    <source>
        <dbReference type="ARBA" id="ARBA00020581"/>
    </source>
</evidence>
<keyword evidence="4" id="KW-0648">Protein biosynthesis</keyword>
<dbReference type="Pfam" id="PF01765">
    <property type="entry name" value="RRF"/>
    <property type="match status" value="1"/>
</dbReference>
<dbReference type="Proteomes" id="UP001174909">
    <property type="component" value="Unassembled WGS sequence"/>
</dbReference>
<dbReference type="GO" id="GO:0006412">
    <property type="term" value="P:translation"/>
    <property type="evidence" value="ECO:0007669"/>
    <property type="project" value="UniProtKB-KW"/>
</dbReference>
<evidence type="ECO:0000313" key="7">
    <source>
        <dbReference type="EMBL" id="CAI8012575.1"/>
    </source>
</evidence>
<accession>A0AA35RJA9</accession>
<feature type="domain" description="Ribosome recycling factor" evidence="6">
    <location>
        <begin position="2"/>
        <end position="83"/>
    </location>
</feature>
<dbReference type="PANTHER" id="PTHR20982">
    <property type="entry name" value="RIBOSOME RECYCLING FACTOR"/>
    <property type="match status" value="1"/>
</dbReference>
<protein>
    <recommendedName>
        <fullName evidence="2">Ribosome-recycling factor, mitochondrial</fullName>
    </recommendedName>
    <alternativeName>
        <fullName evidence="5">Ribosome-releasing factor, mitochondrial</fullName>
    </alternativeName>
</protein>
<sequence>MLPELTQERRRELVRMARRRAEDARVSIRNVRRDAQSMIREIQTEGEASEDDCKRASKSLQDLTDAAVGQVSDLLNNKEEQILA</sequence>
<dbReference type="InterPro" id="IPR002661">
    <property type="entry name" value="Ribosome_recyc_fac"/>
</dbReference>